<sequence length="69" mass="7822">LLGNIKFLSFHNKNGVVVAVDRLRVIDQIQLMHSSNLLDIESCFNYETTVLDKPLIGILQLFPCNHSLI</sequence>
<dbReference type="AlphaFoldDB" id="A0AAV5WJ67"/>
<name>A0AAV5WJ67_9BILA</name>
<gene>
    <name evidence="1" type="ORF">PFISCL1PPCAC_21882</name>
</gene>
<feature type="non-terminal residue" evidence="1">
    <location>
        <position position="1"/>
    </location>
</feature>
<feature type="non-terminal residue" evidence="1">
    <location>
        <position position="69"/>
    </location>
</feature>
<keyword evidence="2" id="KW-1185">Reference proteome</keyword>
<organism evidence="1 2">
    <name type="scientific">Pristionchus fissidentatus</name>
    <dbReference type="NCBI Taxonomy" id="1538716"/>
    <lineage>
        <taxon>Eukaryota</taxon>
        <taxon>Metazoa</taxon>
        <taxon>Ecdysozoa</taxon>
        <taxon>Nematoda</taxon>
        <taxon>Chromadorea</taxon>
        <taxon>Rhabditida</taxon>
        <taxon>Rhabditina</taxon>
        <taxon>Diplogasteromorpha</taxon>
        <taxon>Diplogasteroidea</taxon>
        <taxon>Neodiplogasteridae</taxon>
        <taxon>Pristionchus</taxon>
    </lineage>
</organism>
<proteinExistence type="predicted"/>
<dbReference type="EMBL" id="BTSY01000005">
    <property type="protein sequence ID" value="GMT30585.1"/>
    <property type="molecule type" value="Genomic_DNA"/>
</dbReference>
<protein>
    <submittedName>
        <fullName evidence="1">Uncharacterized protein</fullName>
    </submittedName>
</protein>
<accession>A0AAV5WJ67</accession>
<evidence type="ECO:0000313" key="2">
    <source>
        <dbReference type="Proteomes" id="UP001432322"/>
    </source>
</evidence>
<dbReference type="Proteomes" id="UP001432322">
    <property type="component" value="Unassembled WGS sequence"/>
</dbReference>
<reference evidence="1" key="1">
    <citation type="submission" date="2023-10" db="EMBL/GenBank/DDBJ databases">
        <title>Genome assembly of Pristionchus species.</title>
        <authorList>
            <person name="Yoshida K."/>
            <person name="Sommer R.J."/>
        </authorList>
    </citation>
    <scope>NUCLEOTIDE SEQUENCE</scope>
    <source>
        <strain evidence="1">RS5133</strain>
    </source>
</reference>
<comment type="caution">
    <text evidence="1">The sequence shown here is derived from an EMBL/GenBank/DDBJ whole genome shotgun (WGS) entry which is preliminary data.</text>
</comment>
<evidence type="ECO:0000313" key="1">
    <source>
        <dbReference type="EMBL" id="GMT30585.1"/>
    </source>
</evidence>